<proteinExistence type="predicted"/>
<protein>
    <submittedName>
        <fullName evidence="1">1019_t:CDS:1</fullName>
    </submittedName>
</protein>
<name>A0A9N9BY64_9GLOM</name>
<gene>
    <name evidence="1" type="ORF">FCALED_LOCUS7585</name>
</gene>
<sequence length="257" mass="29844">MENNSKKRERIPQWIQYMQTNNSSLEKFKRANGAYMLRDISKPHKILTIHAELQINEGHSKNPYYRKKDTSAVLFVPLLPGHCVIGKFGELYIYLEIQSNNEYLTYHWKIYNNVEMTQIIHEETNPDFFTSMKKYINWLGNLSIPDILGFGNPDIIHDLQSKLTATMQKKGEKLIAKARNSSIISQDPIICQGIEIKETGVNLSSEATLALAIDYESSKKSSDALRKRFKRAKANLEYAKNFKYNQYEKKNKELLED</sequence>
<dbReference type="Proteomes" id="UP000789570">
    <property type="component" value="Unassembled WGS sequence"/>
</dbReference>
<reference evidence="1" key="1">
    <citation type="submission" date="2021-06" db="EMBL/GenBank/DDBJ databases">
        <authorList>
            <person name="Kallberg Y."/>
            <person name="Tangrot J."/>
            <person name="Rosling A."/>
        </authorList>
    </citation>
    <scope>NUCLEOTIDE SEQUENCE</scope>
    <source>
        <strain evidence="1">UK204</strain>
    </source>
</reference>
<dbReference type="AlphaFoldDB" id="A0A9N9BY64"/>
<organism evidence="1 2">
    <name type="scientific">Funneliformis caledonium</name>
    <dbReference type="NCBI Taxonomy" id="1117310"/>
    <lineage>
        <taxon>Eukaryota</taxon>
        <taxon>Fungi</taxon>
        <taxon>Fungi incertae sedis</taxon>
        <taxon>Mucoromycota</taxon>
        <taxon>Glomeromycotina</taxon>
        <taxon>Glomeromycetes</taxon>
        <taxon>Glomerales</taxon>
        <taxon>Glomeraceae</taxon>
        <taxon>Funneliformis</taxon>
    </lineage>
</organism>
<dbReference type="EMBL" id="CAJVPQ010002042">
    <property type="protein sequence ID" value="CAG8580851.1"/>
    <property type="molecule type" value="Genomic_DNA"/>
</dbReference>
<evidence type="ECO:0000313" key="1">
    <source>
        <dbReference type="EMBL" id="CAG8580851.1"/>
    </source>
</evidence>
<dbReference type="OrthoDB" id="2423345at2759"/>
<keyword evidence="2" id="KW-1185">Reference proteome</keyword>
<accession>A0A9N9BY64</accession>
<evidence type="ECO:0000313" key="2">
    <source>
        <dbReference type="Proteomes" id="UP000789570"/>
    </source>
</evidence>
<comment type="caution">
    <text evidence="1">The sequence shown here is derived from an EMBL/GenBank/DDBJ whole genome shotgun (WGS) entry which is preliminary data.</text>
</comment>